<keyword evidence="4" id="KW-0812">Transmembrane</keyword>
<evidence type="ECO:0000256" key="1">
    <source>
        <dbReference type="ARBA" id="ARBA00004370"/>
    </source>
</evidence>
<dbReference type="RefSeq" id="WP_327094854.1">
    <property type="nucleotide sequence ID" value="NZ_CP109149.1"/>
</dbReference>
<evidence type="ECO:0000256" key="4">
    <source>
        <dbReference type="SAM" id="Phobius"/>
    </source>
</evidence>
<evidence type="ECO:0000256" key="2">
    <source>
        <dbReference type="ARBA" id="ARBA00023136"/>
    </source>
</evidence>
<dbReference type="EMBL" id="CP109441">
    <property type="protein sequence ID" value="WUV50159.1"/>
    <property type="molecule type" value="Genomic_DNA"/>
</dbReference>
<reference evidence="5" key="1">
    <citation type="submission" date="2022-10" db="EMBL/GenBank/DDBJ databases">
        <title>The complete genomes of actinobacterial strains from the NBC collection.</title>
        <authorList>
            <person name="Joergensen T.S."/>
            <person name="Alvarez Arevalo M."/>
            <person name="Sterndorff E.B."/>
            <person name="Faurdal D."/>
            <person name="Vuksanovic O."/>
            <person name="Mourched A.-S."/>
            <person name="Charusanti P."/>
            <person name="Shaw S."/>
            <person name="Blin K."/>
            <person name="Weber T."/>
        </authorList>
    </citation>
    <scope>NUCLEOTIDE SEQUENCE</scope>
    <source>
        <strain evidence="5">NBC_01482</strain>
    </source>
</reference>
<feature type="region of interest" description="Disordered" evidence="3">
    <location>
        <begin position="1"/>
        <end position="70"/>
    </location>
</feature>
<dbReference type="Proteomes" id="UP001432062">
    <property type="component" value="Chromosome"/>
</dbReference>
<evidence type="ECO:0000313" key="6">
    <source>
        <dbReference type="Proteomes" id="UP001432062"/>
    </source>
</evidence>
<dbReference type="PANTHER" id="PTHR37042">
    <property type="entry name" value="OUTER MEMBRANE PROTEIN RV1973"/>
    <property type="match status" value="1"/>
</dbReference>
<feature type="compositionally biased region" description="Basic and acidic residues" evidence="3">
    <location>
        <begin position="18"/>
        <end position="32"/>
    </location>
</feature>
<evidence type="ECO:0000256" key="3">
    <source>
        <dbReference type="SAM" id="MobiDB-lite"/>
    </source>
</evidence>
<sequence length="247" mass="25784">MSTDDARAENQNSDAPEDDAKVDAPAEDKTVEIGKAGDAGAAEPTPAAPKSEPNQPAATPAKGAAQPVTQNRGKERGALVPIIAAFVAGVLLVAAVTAVVVFYRQASNRGDELDAHADATAAACEYGKLISTYDPQTIDEYLKKVDAASTGDWKDQFAKLGQDLKGVVIDAKATSSTYDMQCGFQSGDTENANVLVVIGQTTTNVNIAAANKPPSKVELVVVAGLKKVGDKWLVDKFDLPILKQMGN</sequence>
<evidence type="ECO:0008006" key="7">
    <source>
        <dbReference type="Google" id="ProtNLM"/>
    </source>
</evidence>
<protein>
    <recommendedName>
        <fullName evidence="7">Mce-associated membrane protein</fullName>
    </recommendedName>
</protein>
<keyword evidence="6" id="KW-1185">Reference proteome</keyword>
<comment type="subcellular location">
    <subcellularLocation>
        <location evidence="1">Membrane</location>
    </subcellularLocation>
</comment>
<organism evidence="5 6">
    <name type="scientific">Nocardia vinacea</name>
    <dbReference type="NCBI Taxonomy" id="96468"/>
    <lineage>
        <taxon>Bacteria</taxon>
        <taxon>Bacillati</taxon>
        <taxon>Actinomycetota</taxon>
        <taxon>Actinomycetes</taxon>
        <taxon>Mycobacteriales</taxon>
        <taxon>Nocardiaceae</taxon>
        <taxon>Nocardia</taxon>
    </lineage>
</organism>
<keyword evidence="4" id="KW-1133">Transmembrane helix</keyword>
<accession>A0ABZ1Z3M2</accession>
<gene>
    <name evidence="5" type="ORF">OG563_19390</name>
</gene>
<dbReference type="PANTHER" id="PTHR37042:SF4">
    <property type="entry name" value="OUTER MEMBRANE PROTEIN RV1973"/>
    <property type="match status" value="1"/>
</dbReference>
<name>A0ABZ1Z3M2_9NOCA</name>
<keyword evidence="2 4" id="KW-0472">Membrane</keyword>
<feature type="transmembrane region" description="Helical" evidence="4">
    <location>
        <begin position="78"/>
        <end position="103"/>
    </location>
</feature>
<evidence type="ECO:0000313" key="5">
    <source>
        <dbReference type="EMBL" id="WUV50159.1"/>
    </source>
</evidence>
<proteinExistence type="predicted"/>